<keyword evidence="5" id="KW-1185">Reference proteome</keyword>
<evidence type="ECO:0000256" key="2">
    <source>
        <dbReference type="SAM" id="SignalP"/>
    </source>
</evidence>
<dbReference type="RefSeq" id="WP_349055927.1">
    <property type="nucleotide sequence ID" value="NZ_JBBMEJ010000002.1"/>
</dbReference>
<dbReference type="InterPro" id="IPR008964">
    <property type="entry name" value="Invasin/intimin_cell_adhesion"/>
</dbReference>
<feature type="chain" id="PRO_5045806986" evidence="2">
    <location>
        <begin position="32"/>
        <end position="1734"/>
    </location>
</feature>
<dbReference type="InterPro" id="IPR008930">
    <property type="entry name" value="Terpenoid_cyclase/PrenylTrfase"/>
</dbReference>
<dbReference type="SMART" id="SM00635">
    <property type="entry name" value="BID_2"/>
    <property type="match status" value="3"/>
</dbReference>
<feature type="region of interest" description="Disordered" evidence="1">
    <location>
        <begin position="34"/>
        <end position="112"/>
    </location>
</feature>
<proteinExistence type="predicted"/>
<gene>
    <name evidence="4" type="ORF">WMO28_02145</name>
</gene>
<comment type="caution">
    <text evidence="4">The sequence shown here is derived from an EMBL/GenBank/DDBJ whole genome shotgun (WGS) entry which is preliminary data.</text>
</comment>
<dbReference type="Proteomes" id="UP001473063">
    <property type="component" value="Unassembled WGS sequence"/>
</dbReference>
<feature type="domain" description="BIG2" evidence="3">
    <location>
        <begin position="1571"/>
        <end position="1648"/>
    </location>
</feature>
<reference evidence="4 5" key="1">
    <citation type="submission" date="2024-03" db="EMBL/GenBank/DDBJ databases">
        <title>Human intestinal bacterial collection.</title>
        <authorList>
            <person name="Pauvert C."/>
            <person name="Hitch T.C.A."/>
            <person name="Clavel T."/>
        </authorList>
    </citation>
    <scope>NUCLEOTIDE SEQUENCE [LARGE SCALE GENOMIC DNA]</scope>
    <source>
        <strain evidence="4 5">CLA-JM-H16</strain>
    </source>
</reference>
<protein>
    <submittedName>
        <fullName evidence="4">Ig-like domain-containing protein</fullName>
    </submittedName>
</protein>
<feature type="domain" description="BIG2" evidence="3">
    <location>
        <begin position="1656"/>
        <end position="1732"/>
    </location>
</feature>
<dbReference type="Gene3D" id="1.20.1270.90">
    <property type="entry name" value="AF1782-like"/>
    <property type="match status" value="1"/>
</dbReference>
<evidence type="ECO:0000256" key="1">
    <source>
        <dbReference type="SAM" id="MobiDB-lite"/>
    </source>
</evidence>
<sequence>MKKTKKGYGKKALSVSLSMALMLGGTAPIQAADMFSDQAAEESTAEELYPADEESNAEENSTEDIVTEEDGADSSEDDFSAGQEEETVEFSSGDATETAEAESVETQSDSHVINTAADIPVDGIPAGETYELAADITLEAGQQISSIAGTLDGKGHVITLADKPLADQVSGAIQNLGVAGSSTLSLSDGQGSVANTVTGTIQNCYSTASSQAASDYMDTIGGFVGSLQGTVANCYFAGNTDMFGGGIAATNGGAYKISHALWTAGMSTVGMGRTDNISEDSKKKMTADQIKANVDILNTDLPTTGFYWVLPSDGRNNGLPVLSEGTPAPAEVNWDGLKASIESAEKLTESDYTESSWKTVSDALAKAKEMLEAGTASQAEVNEAAKNLSDAISALKKQKPVTPVKIPEGVTVTHITSADQIGNIWDGTEGQYYVLDNDITLDENYMNFCEFNGVLDGQGHTVTFKDSQGLFSRVGESGVVQNIAFKGTIGNVWENTGVLGGSIKGAVLNCSVEISGSDACGFAKKLSGGVIANSIAFGESPSGALFAQYEDVNGAGLVKNCYWLDTLTMPSVPEGVLVNSMSREESEMKTLDLVELLNNGRGDSGSKWGQSSDGFPYFGENQSYKPDTEVWPELPGESKYQVEFTSFDGSEKETLTDSRIQVSPDQVNSYQIAGTFSLKDYQAPEGSSLEWNCTEMKPAGCMAMSLSDGELFVYKKGKAVITATQINSDGSSEIVAYASVIATTKKIDAVRLLIDGQDVTNGNYTVAGSETKKIQVQGRYEGEEEFSDMAFSSFRYKAADETLIKNEESYSSFTFVKPGTSSIAVSSKAQPEISATVSLTSTYVPVESIVVGMSGQQVIHGRNANSDGQEEDGRVAFNPIPGSAVVTPENASFASDWTIKSSDDTIGYYSNGSKVFVPKQAGKVTYTAEIKDTDPETGKTRTVTGSSEVEYVYKNPLTAVSSPVTEVTVKAGESQDIDLSFVGELSEQGYNVTDPSMKWTFDKKGVAVITKKTSGYWKREDGAPDTNSYFIGTDYRITGIGEGTVTATGTPVDQTNSPKPVTIKITVTKGDGQDTDNTKLASEGIEKAASYLADIHETKGYKYGDEWAVYALARSGKTIAQDKLDAYYNSVCETVKTWSADQKPTDIERVALALTSMGKDITNVNGVNLAEMIYNSPKLKNGSNELIYALIALDAADIQIPSGAKWNRGAIIAELAKFQNSASGGIGLSDARGGSSDITAMALQALSVYRNHNTAAKKISDQALTYLKNTMGDDFGYGTSESTAQVLLALTSMGIDPLSGDFGTVNMNLITNLTGYIQSDNGFSHSMSMTKSSEMSTVQALQALDAYSRFVNKKTAYWDLKDKGEHTKHSWNTGVVTKQSTCKEKGSKTFTCTWCGEKKTESTALADHKWSSWKTTKEATVFAAKQITRTCSVCGKTEMKNSGSKLKATIKLSTYEIKLVSGKSTDKVKVSGLAKGDSVKSWKSSDTAIVKVDNKGVITAQKKTGTAYVTVTLASQTTAKVKVVVQKAAHVTHKWSSWKTTKAATVFAAKQITRTCSVCGKKETKSSGSKLKATIKLNAYEIRLNPGKSTNKVKVSGLAKGDSVKSWKSGNTAIVKVNNKGVITAQKKTGTAYITVTLASKKTAKVKVIVQKGTVRTTAITGLKSSITLKKGKTDTLKPVRKPITSAEKITYTSSNKKVVYVNAKGVIKGLKKGTAVITVKSGKAVYKCKVTVK</sequence>
<dbReference type="SUPFAM" id="SSF48239">
    <property type="entry name" value="Terpenoid cyclases/Protein prenyltransferases"/>
    <property type="match status" value="1"/>
</dbReference>
<dbReference type="Gene3D" id="2.160.20.110">
    <property type="match status" value="2"/>
</dbReference>
<evidence type="ECO:0000313" key="5">
    <source>
        <dbReference type="Proteomes" id="UP001473063"/>
    </source>
</evidence>
<dbReference type="SUPFAM" id="SSF49373">
    <property type="entry name" value="Invasin/intimin cell-adhesion fragments"/>
    <property type="match status" value="3"/>
</dbReference>
<name>A0ABV1BDG7_9FIRM</name>
<dbReference type="Pfam" id="PF07554">
    <property type="entry name" value="FIVAR"/>
    <property type="match status" value="1"/>
</dbReference>
<dbReference type="InterPro" id="IPR003343">
    <property type="entry name" value="Big_2"/>
</dbReference>
<dbReference type="EMBL" id="JBBMEJ010000002">
    <property type="protein sequence ID" value="MEQ2369756.1"/>
    <property type="molecule type" value="Genomic_DNA"/>
</dbReference>
<dbReference type="Gene3D" id="1.50.10.20">
    <property type="match status" value="1"/>
</dbReference>
<feature type="signal peptide" evidence="2">
    <location>
        <begin position="1"/>
        <end position="31"/>
    </location>
</feature>
<accession>A0ABV1BDG7</accession>
<feature type="compositionally biased region" description="Acidic residues" evidence="1">
    <location>
        <begin position="39"/>
        <end position="88"/>
    </location>
</feature>
<dbReference type="Gene3D" id="2.60.40.1080">
    <property type="match status" value="3"/>
</dbReference>
<keyword evidence="2" id="KW-0732">Signal</keyword>
<dbReference type="Pfam" id="PF02368">
    <property type="entry name" value="Big_2"/>
    <property type="match status" value="1"/>
</dbReference>
<evidence type="ECO:0000313" key="4">
    <source>
        <dbReference type="EMBL" id="MEQ2369756.1"/>
    </source>
</evidence>
<evidence type="ECO:0000259" key="3">
    <source>
        <dbReference type="SMART" id="SM00635"/>
    </source>
</evidence>
<organism evidence="4 5">
    <name type="scientific">Blautia aquisgranensis</name>
    <dbReference type="NCBI Taxonomy" id="3133153"/>
    <lineage>
        <taxon>Bacteria</taxon>
        <taxon>Bacillati</taxon>
        <taxon>Bacillota</taxon>
        <taxon>Clostridia</taxon>
        <taxon>Lachnospirales</taxon>
        <taxon>Lachnospiraceae</taxon>
        <taxon>Blautia</taxon>
    </lineage>
</organism>
<feature type="domain" description="BIG2" evidence="3">
    <location>
        <begin position="1446"/>
        <end position="1523"/>
    </location>
</feature>